<reference evidence="5 6" key="1">
    <citation type="submission" date="2018-05" db="EMBL/GenBank/DDBJ databases">
        <title>Mucilaginibacter hurinus sp. nov., isolated from briquette warehouse soil.</title>
        <authorList>
            <person name="Choi L."/>
        </authorList>
    </citation>
    <scope>NUCLEOTIDE SEQUENCE [LARGE SCALE GENOMIC DNA]</scope>
    <source>
        <strain evidence="5 6">ZR32</strain>
    </source>
</reference>
<dbReference type="RefSeq" id="WP_114004532.1">
    <property type="nucleotide sequence ID" value="NZ_QGDC01000003.1"/>
</dbReference>
<evidence type="ECO:0000256" key="2">
    <source>
        <dbReference type="ARBA" id="ARBA00022801"/>
    </source>
</evidence>
<dbReference type="Pfam" id="PF17132">
    <property type="entry name" value="Glyco_hydro_106"/>
    <property type="match status" value="1"/>
</dbReference>
<feature type="signal peptide" evidence="3">
    <location>
        <begin position="1"/>
        <end position="22"/>
    </location>
</feature>
<organism evidence="5 6">
    <name type="scientific">Mucilaginibacter hurinus</name>
    <dbReference type="NCBI Taxonomy" id="2201324"/>
    <lineage>
        <taxon>Bacteria</taxon>
        <taxon>Pseudomonadati</taxon>
        <taxon>Bacteroidota</taxon>
        <taxon>Sphingobacteriia</taxon>
        <taxon>Sphingobacteriales</taxon>
        <taxon>Sphingobacteriaceae</taxon>
        <taxon>Mucilaginibacter</taxon>
    </lineage>
</organism>
<evidence type="ECO:0000313" key="5">
    <source>
        <dbReference type="EMBL" id="RCH55617.1"/>
    </source>
</evidence>
<sequence length="1068" mass="118010">MRNFFYVSYLFLIILFASQLQAQQLPSPADFLRPPASSKPGVYWYWLNGNISKEGVVKDLQAMAEVGIGRAFIGNIGLGDVPEGPVKMFTAEWWEVVHQAMKTGGQTGVDIGMFNSPGWSQSGGPWVKPAETMRYLAADEVTVTGPKTVNLPKPAAQHWQDVAVLAFPAQQGTELSKQKHTVISNLPVNNIAALTDGDINTTATFSEEVIKSKSVSFDISAPAGLEAQSLLLYPAHNPLTASAELFAETVSGFVSVKKFKIIRYNAMLTVGFIPYAPVSVSFTKICSNRFRLVLTNIDGGNSGINELKLSGTPYLESYAEKQLAKMFQSPLPLWNEYQWPVQQEGSGYIDAGKIINLTSLLGKDVISWKVPPGKWTIVRYGMLPTGVTNSPAPAEGTGLEVDKMSREALLTLYNSFIGEVIKKIPAADRTSFKYVVADSYETGSQNWTDGMAETFKKQYGYDPLPWLPVLTGRIVHSADASNRFLWDLRRLVADKVAYDYVGGLRELCHKNKLGLWLENYGHWGYPSEFLKYGGQADEVGGEFWNESDLGSIECKAASSAAHIYGKNKVSAESFTAGFFTYGRHPALLKKRGDWSFTEGVNNTILHVYIQQPYADKVPGINAGFGTEFNRNNTWFKQGKAFIDYLRRCNHMLQQGTPVNDVAYFIGEDAPKMTGVRDPQLPDGYGYDYINAEVIENRLSVNNGKLTLPEGITYSLMVLPKLETMRPELLKSIRDLVKAGAVILGPKPLCSPSLQSFGKADEQVRAIAGELWGKADGVSIKHNRYGKGMVLCGYTMEEAFKLLKLKPDFSVEGKAPVLYTHRITPEADIYFVTNQSDSTISISPKFRAKGRQPEWWNPVTGETRLLPEFSVADSLTTVPLELEGAESGFVIFTDKMVKRLPGLKNFPVQKSLLTLNMPWQVSFDKTFGGPAEQVVFTTLTNWADSRDDRIKYYSGTAVYKTTFKADIKTGKKITIDLGKVNVMAKIKLNGKDLGTVWTPPYSVDVAGALKPGKNELEIEVVNTWVNRLIGDSSLTADKRLTWLNVNPYKPGDGLLPSGLMGPVVIKSEE</sequence>
<feature type="chain" id="PRO_5016900174" evidence="3">
    <location>
        <begin position="23"/>
        <end position="1068"/>
    </location>
</feature>
<keyword evidence="2 5" id="KW-0378">Hydrolase</keyword>
<gene>
    <name evidence="5" type="ORF">DJ568_06925</name>
</gene>
<evidence type="ECO:0000256" key="1">
    <source>
        <dbReference type="ARBA" id="ARBA00022729"/>
    </source>
</evidence>
<accession>A0A367GQ86</accession>
<keyword evidence="6" id="KW-1185">Reference proteome</keyword>
<keyword evidence="1 3" id="KW-0732">Signal</keyword>
<dbReference type="InterPro" id="IPR054593">
    <property type="entry name" value="Beta-mannosidase-like_N2"/>
</dbReference>
<dbReference type="PANTHER" id="PTHR43817">
    <property type="entry name" value="GLYCOSYL HYDROLASE"/>
    <property type="match status" value="1"/>
</dbReference>
<evidence type="ECO:0000259" key="4">
    <source>
        <dbReference type="Pfam" id="PF22666"/>
    </source>
</evidence>
<dbReference type="AlphaFoldDB" id="A0A367GQ86"/>
<dbReference type="PANTHER" id="PTHR43817:SF1">
    <property type="entry name" value="HYDROLASE, FAMILY 43, PUTATIVE (AFU_ORTHOLOGUE AFUA_3G01660)-RELATED"/>
    <property type="match status" value="1"/>
</dbReference>
<protein>
    <submittedName>
        <fullName evidence="5">Glycoside hydrolase family 2</fullName>
    </submittedName>
</protein>
<comment type="caution">
    <text evidence="5">The sequence shown here is derived from an EMBL/GenBank/DDBJ whole genome shotgun (WGS) entry which is preliminary data.</text>
</comment>
<dbReference type="NCBIfam" id="NF045579">
    <property type="entry name" value="rhamnoside_JR"/>
    <property type="match status" value="1"/>
</dbReference>
<dbReference type="Proteomes" id="UP000253209">
    <property type="component" value="Unassembled WGS sequence"/>
</dbReference>
<dbReference type="EMBL" id="QGDC01000003">
    <property type="protein sequence ID" value="RCH55617.1"/>
    <property type="molecule type" value="Genomic_DNA"/>
</dbReference>
<evidence type="ECO:0000256" key="3">
    <source>
        <dbReference type="SAM" id="SignalP"/>
    </source>
</evidence>
<dbReference type="SUPFAM" id="SSF49785">
    <property type="entry name" value="Galactose-binding domain-like"/>
    <property type="match status" value="1"/>
</dbReference>
<proteinExistence type="predicted"/>
<dbReference type="InterPro" id="IPR008979">
    <property type="entry name" value="Galactose-bd-like_sf"/>
</dbReference>
<evidence type="ECO:0000313" key="6">
    <source>
        <dbReference type="Proteomes" id="UP000253209"/>
    </source>
</evidence>
<dbReference type="GO" id="GO:0004553">
    <property type="term" value="F:hydrolase activity, hydrolyzing O-glycosyl compounds"/>
    <property type="evidence" value="ECO:0007669"/>
    <property type="project" value="UniProtKB-ARBA"/>
</dbReference>
<dbReference type="Pfam" id="PF22666">
    <property type="entry name" value="Glyco_hydro_2_N2"/>
    <property type="match status" value="1"/>
</dbReference>
<feature type="domain" description="Beta-mannosidase-like galactose-binding" evidence="4">
    <location>
        <begin position="955"/>
        <end position="1023"/>
    </location>
</feature>
<name>A0A367GQ86_9SPHI</name>
<dbReference type="OrthoDB" id="9761519at2"/>
<dbReference type="Gene3D" id="2.60.120.260">
    <property type="entry name" value="Galactose-binding domain-like"/>
    <property type="match status" value="1"/>
</dbReference>